<dbReference type="NCBIfam" id="TIGR00699">
    <property type="entry name" value="GABAtrns_euk"/>
    <property type="match status" value="1"/>
</dbReference>
<dbReference type="PANTHER" id="PTHR43206">
    <property type="entry name" value="AMINOTRANSFERASE"/>
    <property type="match status" value="1"/>
</dbReference>
<sequence>MHLISGINSAKFFSATAEPKEPVVCTKTIPGPKSIELNKQLGKIQSTGSIQYFADYDKSKGNYIQDVDGNILLDVFTQISSVPLGYNHPRLLNVFKDDKNIKTLVNRPALGVFPGKEWPDKLQSILMQVAPKGLNKITTMMCGSCSNENAFKSIFIWYQNKLRGSSKFTQDEMCSCMVNMPPGSPELSILSFHGAFHGRTLGSLATTHSKYIHKLDIPSFDWPIASFPKYKYPLEENVAENKKEDEKCLSEVADLMEVYKKKGKPVAGVIVEPIQSEGGDNEASPEFFQNLQKICKKNGSALLIDEVQTGGGSTGKFWCHEYFNLESPPDVVTFSKKLQLGGYFHNDDFLPNEPYRIFNTWMGDPGKVIILEEILKVIKEENLIANVQNSGKVLKDGLLKLEKEFPNLLNSTRGRGTFLAVNTVDGKVRDTIITNMKLNGIQTGGCGENAIRFRPTLVFKENHANIVLDRMRKVLKNL</sequence>
<dbReference type="AlphaFoldDB" id="A0AAD4K3B5"/>
<dbReference type="CDD" id="cd00610">
    <property type="entry name" value="OAT_like"/>
    <property type="match status" value="1"/>
</dbReference>
<dbReference type="InterPro" id="IPR015424">
    <property type="entry name" value="PyrdxlP-dep_Trfase"/>
</dbReference>
<dbReference type="InterPro" id="IPR004631">
    <property type="entry name" value="4NH2But_aminotransferase_euk"/>
</dbReference>
<evidence type="ECO:0000313" key="14">
    <source>
        <dbReference type="Proteomes" id="UP001200034"/>
    </source>
</evidence>
<dbReference type="Gene3D" id="3.90.1150.10">
    <property type="entry name" value="Aspartate Aminotransferase, domain 1"/>
    <property type="match status" value="1"/>
</dbReference>
<dbReference type="PIRSF" id="PIRSF000521">
    <property type="entry name" value="Transaminase_4ab_Lys_Orn"/>
    <property type="match status" value="1"/>
</dbReference>
<evidence type="ECO:0000256" key="10">
    <source>
        <dbReference type="ARBA" id="ARBA00030857"/>
    </source>
</evidence>
<evidence type="ECO:0000313" key="13">
    <source>
        <dbReference type="EMBL" id="KAH8371666.1"/>
    </source>
</evidence>
<evidence type="ECO:0000256" key="11">
    <source>
        <dbReference type="ARBA" id="ARBA00031787"/>
    </source>
</evidence>
<dbReference type="Pfam" id="PF00202">
    <property type="entry name" value="Aminotran_3"/>
    <property type="match status" value="1"/>
</dbReference>
<reference evidence="13" key="1">
    <citation type="journal article" date="2021" name="Mol. Ecol. Resour.">
        <title>Phylogenomic analyses of the genus Drosophila reveals genomic signals of climate adaptation.</title>
        <authorList>
            <person name="Li F."/>
            <person name="Rane R.V."/>
            <person name="Luria V."/>
            <person name="Xiong Z."/>
            <person name="Chen J."/>
            <person name="Li Z."/>
            <person name="Catullo R.A."/>
            <person name="Griffin P.C."/>
            <person name="Schiffer M."/>
            <person name="Pearce S."/>
            <person name="Lee S.F."/>
            <person name="McElroy K."/>
            <person name="Stocker A."/>
            <person name="Shirriffs J."/>
            <person name="Cockerell F."/>
            <person name="Coppin C."/>
            <person name="Sgro C.M."/>
            <person name="Karger A."/>
            <person name="Cain J.W."/>
            <person name="Weber J.A."/>
            <person name="Santpere G."/>
            <person name="Kirschner M.W."/>
            <person name="Hoffmann A.A."/>
            <person name="Oakeshott J.G."/>
            <person name="Zhang G."/>
        </authorList>
    </citation>
    <scope>NUCLEOTIDE SEQUENCE</scope>
    <source>
        <strain evidence="13">BGI-SZ-2011g</strain>
    </source>
</reference>
<dbReference type="GO" id="GO:0034386">
    <property type="term" value="F:4-aminobutyrate:2-oxoglutarate transaminase activity"/>
    <property type="evidence" value="ECO:0007669"/>
    <property type="project" value="UniProtKB-EC"/>
</dbReference>
<evidence type="ECO:0000256" key="1">
    <source>
        <dbReference type="ARBA" id="ARBA00001933"/>
    </source>
</evidence>
<keyword evidence="6" id="KW-0808">Transferase</keyword>
<dbReference type="EC" id="2.6.1.19" evidence="4"/>
<evidence type="ECO:0000256" key="3">
    <source>
        <dbReference type="ARBA" id="ARBA00012876"/>
    </source>
</evidence>
<dbReference type="GO" id="GO:0030170">
    <property type="term" value="F:pyridoxal phosphate binding"/>
    <property type="evidence" value="ECO:0007669"/>
    <property type="project" value="InterPro"/>
</dbReference>
<comment type="caution">
    <text evidence="13">The sequence shown here is derived from an EMBL/GenBank/DDBJ whole genome shotgun (WGS) entry which is preliminary data.</text>
</comment>
<dbReference type="Gene3D" id="3.40.640.10">
    <property type="entry name" value="Type I PLP-dependent aspartate aminotransferase-like (Major domain)"/>
    <property type="match status" value="1"/>
</dbReference>
<keyword evidence="7 12" id="KW-0663">Pyridoxal phosphate</keyword>
<accession>A0AAD4K3B5</accession>
<dbReference type="SUPFAM" id="SSF53383">
    <property type="entry name" value="PLP-dependent transferases"/>
    <property type="match status" value="1"/>
</dbReference>
<dbReference type="FunFam" id="3.40.640.10:FF:000029">
    <property type="entry name" value="4-aminobutyrate aminotransferase, mitochondrial"/>
    <property type="match status" value="1"/>
</dbReference>
<evidence type="ECO:0000256" key="9">
    <source>
        <dbReference type="ARBA" id="ARBA00030204"/>
    </source>
</evidence>
<proteinExistence type="inferred from homology"/>
<protein>
    <recommendedName>
        <fullName evidence="10">(S)-3-amino-2-methylpropionate transaminase</fullName>
        <ecNumber evidence="4">2.6.1.19</ecNumber>
        <ecNumber evidence="3">2.6.1.22</ecNumber>
    </recommendedName>
    <alternativeName>
        <fullName evidence="11">GABA aminotransferase</fullName>
    </alternativeName>
    <alternativeName>
        <fullName evidence="9">Gamma-amino-N-butyrate transaminase</fullName>
    </alternativeName>
    <alternativeName>
        <fullName evidence="8">L-AIBAT</fullName>
    </alternativeName>
</protein>
<gene>
    <name evidence="13" type="ORF">KR093_008400</name>
</gene>
<keyword evidence="5" id="KW-0032">Aminotransferase</keyword>
<evidence type="ECO:0000256" key="12">
    <source>
        <dbReference type="RuleBase" id="RU003560"/>
    </source>
</evidence>
<dbReference type="GO" id="GO:0009450">
    <property type="term" value="P:gamma-aminobutyric acid catabolic process"/>
    <property type="evidence" value="ECO:0007669"/>
    <property type="project" value="TreeGrafter"/>
</dbReference>
<comment type="similarity">
    <text evidence="2 12">Belongs to the class-III pyridoxal-phosphate-dependent aminotransferase family.</text>
</comment>
<dbReference type="Proteomes" id="UP001200034">
    <property type="component" value="Unassembled WGS sequence"/>
</dbReference>
<organism evidence="13 14">
    <name type="scientific">Drosophila rubida</name>
    <dbReference type="NCBI Taxonomy" id="30044"/>
    <lineage>
        <taxon>Eukaryota</taxon>
        <taxon>Metazoa</taxon>
        <taxon>Ecdysozoa</taxon>
        <taxon>Arthropoda</taxon>
        <taxon>Hexapoda</taxon>
        <taxon>Insecta</taxon>
        <taxon>Pterygota</taxon>
        <taxon>Neoptera</taxon>
        <taxon>Endopterygota</taxon>
        <taxon>Diptera</taxon>
        <taxon>Brachycera</taxon>
        <taxon>Muscomorpha</taxon>
        <taxon>Ephydroidea</taxon>
        <taxon>Drosophilidae</taxon>
        <taxon>Drosophila</taxon>
    </lineage>
</organism>
<dbReference type="GO" id="GO:0047298">
    <property type="term" value="F:(S)-3-amino-2-methylpropionate transaminase activity"/>
    <property type="evidence" value="ECO:0007669"/>
    <property type="project" value="UniProtKB-EC"/>
</dbReference>
<evidence type="ECO:0000256" key="7">
    <source>
        <dbReference type="ARBA" id="ARBA00022898"/>
    </source>
</evidence>
<evidence type="ECO:0000256" key="8">
    <source>
        <dbReference type="ARBA" id="ARBA00029760"/>
    </source>
</evidence>
<evidence type="ECO:0000256" key="6">
    <source>
        <dbReference type="ARBA" id="ARBA00022679"/>
    </source>
</evidence>
<dbReference type="EC" id="2.6.1.22" evidence="3"/>
<dbReference type="InterPro" id="IPR015421">
    <property type="entry name" value="PyrdxlP-dep_Trfase_major"/>
</dbReference>
<comment type="cofactor">
    <cofactor evidence="1">
        <name>pyridoxal 5'-phosphate</name>
        <dbReference type="ChEBI" id="CHEBI:597326"/>
    </cofactor>
</comment>
<dbReference type="GO" id="GO:0005739">
    <property type="term" value="C:mitochondrion"/>
    <property type="evidence" value="ECO:0007669"/>
    <property type="project" value="TreeGrafter"/>
</dbReference>
<dbReference type="InterPro" id="IPR005814">
    <property type="entry name" value="Aminotrans_3"/>
</dbReference>
<evidence type="ECO:0000256" key="5">
    <source>
        <dbReference type="ARBA" id="ARBA00022576"/>
    </source>
</evidence>
<keyword evidence="14" id="KW-1185">Reference proteome</keyword>
<dbReference type="InterPro" id="IPR015422">
    <property type="entry name" value="PyrdxlP-dep_Trfase_small"/>
</dbReference>
<evidence type="ECO:0000256" key="2">
    <source>
        <dbReference type="ARBA" id="ARBA00008954"/>
    </source>
</evidence>
<name>A0AAD4K3B5_9MUSC</name>
<dbReference type="EMBL" id="JAJJHW010002585">
    <property type="protein sequence ID" value="KAH8371666.1"/>
    <property type="molecule type" value="Genomic_DNA"/>
</dbReference>
<evidence type="ECO:0000256" key="4">
    <source>
        <dbReference type="ARBA" id="ARBA00012912"/>
    </source>
</evidence>
<dbReference type="PANTHER" id="PTHR43206:SF1">
    <property type="entry name" value="4-AMINOBUTYRATE AMINOTRANSFERASE, MITOCHONDRIAL"/>
    <property type="match status" value="1"/>
</dbReference>